<feature type="region of interest" description="Disordered" evidence="5">
    <location>
        <begin position="1"/>
        <end position="20"/>
    </location>
</feature>
<proteinExistence type="predicted"/>
<dbReference type="AlphaFoldDB" id="A0AAV9NFQ7"/>
<name>A0AAV9NFQ7_9EURO</name>
<sequence>MKRSGHLGSTDPPNCMRSDPQIRPVFSVQDEVQIPDHLDIGDQPAKPQISKAFKHTLLLPRNDPRPLRSLDHAVGSGSIPLGQTLSDGNTCAADNEFQGPASTTAFMLSIRRIIEGGPPVDDVSMAQRNSTSSHNPVNASHHLLPVRQLADTLVANYWEFVHPLYPFLHGPDFDIIYDCLWTGKEHPTTACTVMRVDPTTSLCVLNLIFALGCQYHRDIDAEIPATSTEIFYQRARSLFRVNPIESGQTTLQLVQAMLLMTQVLVSTGHNQKAWGVIGMAVRSCYQLGLHHVAGSATNIFPKLEDRETARVVYHGALTLERYE</sequence>
<dbReference type="InterPro" id="IPR007219">
    <property type="entry name" value="XnlR_reg_dom"/>
</dbReference>
<keyword evidence="1" id="KW-0805">Transcription regulation</keyword>
<dbReference type="GO" id="GO:0000981">
    <property type="term" value="F:DNA-binding transcription factor activity, RNA polymerase II-specific"/>
    <property type="evidence" value="ECO:0007669"/>
    <property type="project" value="TreeGrafter"/>
</dbReference>
<keyword evidence="2" id="KW-0238">DNA-binding</keyword>
<protein>
    <recommendedName>
        <fullName evidence="6">Xylanolytic transcriptional activator regulatory domain-containing protein</fullName>
    </recommendedName>
</protein>
<keyword evidence="3" id="KW-0804">Transcription</keyword>
<dbReference type="GO" id="GO:0000978">
    <property type="term" value="F:RNA polymerase II cis-regulatory region sequence-specific DNA binding"/>
    <property type="evidence" value="ECO:0007669"/>
    <property type="project" value="TreeGrafter"/>
</dbReference>
<dbReference type="GO" id="GO:0006351">
    <property type="term" value="P:DNA-templated transcription"/>
    <property type="evidence" value="ECO:0007669"/>
    <property type="project" value="InterPro"/>
</dbReference>
<evidence type="ECO:0000256" key="3">
    <source>
        <dbReference type="ARBA" id="ARBA00023163"/>
    </source>
</evidence>
<organism evidence="7 8">
    <name type="scientific">Exophiala bonariae</name>
    <dbReference type="NCBI Taxonomy" id="1690606"/>
    <lineage>
        <taxon>Eukaryota</taxon>
        <taxon>Fungi</taxon>
        <taxon>Dikarya</taxon>
        <taxon>Ascomycota</taxon>
        <taxon>Pezizomycotina</taxon>
        <taxon>Eurotiomycetes</taxon>
        <taxon>Chaetothyriomycetidae</taxon>
        <taxon>Chaetothyriales</taxon>
        <taxon>Herpotrichiellaceae</taxon>
        <taxon>Exophiala</taxon>
    </lineage>
</organism>
<keyword evidence="4" id="KW-0539">Nucleus</keyword>
<reference evidence="7 8" key="1">
    <citation type="submission" date="2023-08" db="EMBL/GenBank/DDBJ databases">
        <title>Black Yeasts Isolated from many extreme environments.</title>
        <authorList>
            <person name="Coleine C."/>
            <person name="Stajich J.E."/>
            <person name="Selbmann L."/>
        </authorList>
    </citation>
    <scope>NUCLEOTIDE SEQUENCE [LARGE SCALE GENOMIC DNA]</scope>
    <source>
        <strain evidence="7 8">CCFEE 5792</strain>
    </source>
</reference>
<evidence type="ECO:0000259" key="6">
    <source>
        <dbReference type="Pfam" id="PF04082"/>
    </source>
</evidence>
<evidence type="ECO:0000256" key="2">
    <source>
        <dbReference type="ARBA" id="ARBA00023125"/>
    </source>
</evidence>
<dbReference type="EMBL" id="JAVRRD010000011">
    <property type="protein sequence ID" value="KAK5053722.1"/>
    <property type="molecule type" value="Genomic_DNA"/>
</dbReference>
<dbReference type="InterPro" id="IPR051127">
    <property type="entry name" value="Fungal_SecMet_Regulators"/>
</dbReference>
<evidence type="ECO:0000313" key="8">
    <source>
        <dbReference type="Proteomes" id="UP001358417"/>
    </source>
</evidence>
<dbReference type="GO" id="GO:0000435">
    <property type="term" value="P:positive regulation of transcription from RNA polymerase II promoter by galactose"/>
    <property type="evidence" value="ECO:0007669"/>
    <property type="project" value="TreeGrafter"/>
</dbReference>
<dbReference type="GeneID" id="89969899"/>
<dbReference type="Proteomes" id="UP001358417">
    <property type="component" value="Unassembled WGS sequence"/>
</dbReference>
<dbReference type="RefSeq" id="XP_064706847.1">
    <property type="nucleotide sequence ID" value="XM_064845302.1"/>
</dbReference>
<dbReference type="Pfam" id="PF04082">
    <property type="entry name" value="Fungal_trans"/>
    <property type="match status" value="1"/>
</dbReference>
<comment type="caution">
    <text evidence="7">The sequence shown here is derived from an EMBL/GenBank/DDBJ whole genome shotgun (WGS) entry which is preliminary data.</text>
</comment>
<dbReference type="GO" id="GO:0008270">
    <property type="term" value="F:zinc ion binding"/>
    <property type="evidence" value="ECO:0007669"/>
    <property type="project" value="InterPro"/>
</dbReference>
<keyword evidence="8" id="KW-1185">Reference proteome</keyword>
<dbReference type="PANTHER" id="PTHR47424">
    <property type="entry name" value="REGULATORY PROTEIN GAL4"/>
    <property type="match status" value="1"/>
</dbReference>
<dbReference type="GO" id="GO:0005634">
    <property type="term" value="C:nucleus"/>
    <property type="evidence" value="ECO:0007669"/>
    <property type="project" value="TreeGrafter"/>
</dbReference>
<accession>A0AAV9NFQ7</accession>
<evidence type="ECO:0000256" key="1">
    <source>
        <dbReference type="ARBA" id="ARBA00023015"/>
    </source>
</evidence>
<dbReference type="CDD" id="cd12148">
    <property type="entry name" value="fungal_TF_MHR"/>
    <property type="match status" value="1"/>
</dbReference>
<evidence type="ECO:0000256" key="4">
    <source>
        <dbReference type="ARBA" id="ARBA00023242"/>
    </source>
</evidence>
<dbReference type="PANTHER" id="PTHR47424:SF3">
    <property type="entry name" value="REGULATORY PROTEIN GAL4"/>
    <property type="match status" value="1"/>
</dbReference>
<evidence type="ECO:0000313" key="7">
    <source>
        <dbReference type="EMBL" id="KAK5053722.1"/>
    </source>
</evidence>
<evidence type="ECO:0000256" key="5">
    <source>
        <dbReference type="SAM" id="MobiDB-lite"/>
    </source>
</evidence>
<gene>
    <name evidence="7" type="ORF">LTR84_001683</name>
</gene>
<feature type="domain" description="Xylanolytic transcriptional activator regulatory" evidence="6">
    <location>
        <begin position="156"/>
        <end position="293"/>
    </location>
</feature>